<dbReference type="RefSeq" id="WP_306861004.1">
    <property type="nucleotide sequence ID" value="NZ_JAUSRB010000002.1"/>
</dbReference>
<dbReference type="PANTHER" id="PTHR48267">
    <property type="entry name" value="CUPREDOXIN SUPERFAMILY PROTEIN"/>
    <property type="match status" value="1"/>
</dbReference>
<dbReference type="Gene3D" id="2.60.40.420">
    <property type="entry name" value="Cupredoxins - blue copper proteins"/>
    <property type="match status" value="3"/>
</dbReference>
<sequence>MISRRGFLGLLGGTGLAVAGCGTSTAETAGQTLTSALAPPTPFTVPLPVPRTAVPVRPGHYEVVQRAARVEIIPGTTTEVWGYDGTFPGPTFDLRRAEPTVIRVRNELPVPTSTHLHGGVTPPGSDGYPTDLVVAEGRGFRPPPGAHAAHDPSLWTFHSGARDYLYPLDQRAATLWYHDHRMDFTAPQVWRGLAGFLLVRDDEDDALPLPKGARDLPLMICDRSFEEDGAFRYPEVDPSLLVKAGVEDDFMEGVEGDVILVNGAPWPVLEVDAARYRLRLLNASNARRYRLELTPGGRFVQVGSDLGLLAAPVTHDAITIAPAERFDVVVDFSGHPVGAEVTLVNTLGTGQTRNVMRFRVARKAKDDSTVPRRLSRIEPPDRSGAVATRTFDFRRTGQGGGAAWTINGRPFRPGSPLARPRLNTTEVWRFTSDFHHPVHVHLARFQVLSRGGRPPAPTDAGWKDTVDVRPYEVVDVLVRFEGYRGRYMLHCHNLEHEDMAMMADFEVV</sequence>
<proteinExistence type="inferred from homology"/>
<dbReference type="PROSITE" id="PS00080">
    <property type="entry name" value="MULTICOPPER_OXIDASE2"/>
    <property type="match status" value="1"/>
</dbReference>
<evidence type="ECO:0000256" key="4">
    <source>
        <dbReference type="ARBA" id="ARBA00023002"/>
    </source>
</evidence>
<evidence type="ECO:0000259" key="11">
    <source>
        <dbReference type="Pfam" id="PF07731"/>
    </source>
</evidence>
<keyword evidence="4" id="KW-0560">Oxidoreductase</keyword>
<comment type="caution">
    <text evidence="13">The sequence shown here is derived from an EMBL/GenBank/DDBJ whole genome shotgun (WGS) entry which is preliminary data.</text>
</comment>
<accession>A0ABT9R3H4</accession>
<evidence type="ECO:0000256" key="7">
    <source>
        <dbReference type="ARBA" id="ARBA00042896"/>
    </source>
</evidence>
<dbReference type="CDD" id="cd14448">
    <property type="entry name" value="CuRO_2_BOD_CotA_like"/>
    <property type="match status" value="1"/>
</dbReference>
<dbReference type="PROSITE" id="PS51257">
    <property type="entry name" value="PROKAR_LIPOPROTEIN"/>
    <property type="match status" value="1"/>
</dbReference>
<dbReference type="Pfam" id="PF07731">
    <property type="entry name" value="Cu-oxidase_2"/>
    <property type="match status" value="1"/>
</dbReference>
<evidence type="ECO:0000313" key="14">
    <source>
        <dbReference type="Proteomes" id="UP001230426"/>
    </source>
</evidence>
<organism evidence="13 14">
    <name type="scientific">Streptosporangium brasiliense</name>
    <dbReference type="NCBI Taxonomy" id="47480"/>
    <lineage>
        <taxon>Bacteria</taxon>
        <taxon>Bacillati</taxon>
        <taxon>Actinomycetota</taxon>
        <taxon>Actinomycetes</taxon>
        <taxon>Streptosporangiales</taxon>
        <taxon>Streptosporangiaceae</taxon>
        <taxon>Streptosporangium</taxon>
    </lineage>
</organism>
<evidence type="ECO:0000256" key="8">
    <source>
        <dbReference type="ARBA" id="ARBA00043090"/>
    </source>
</evidence>
<comment type="catalytic activity">
    <reaction evidence="9">
        <text>4 Cu(+) + O2 + 4 H(+) = 4 Cu(2+) + 2 H2O</text>
        <dbReference type="Rhea" id="RHEA:30083"/>
        <dbReference type="ChEBI" id="CHEBI:15377"/>
        <dbReference type="ChEBI" id="CHEBI:15378"/>
        <dbReference type="ChEBI" id="CHEBI:15379"/>
        <dbReference type="ChEBI" id="CHEBI:29036"/>
        <dbReference type="ChEBI" id="CHEBI:49552"/>
        <dbReference type="EC" id="1.16.3.4"/>
    </reaction>
    <physiologicalReaction direction="left-to-right" evidence="9">
        <dbReference type="Rhea" id="RHEA:30084"/>
    </physiologicalReaction>
</comment>
<dbReference type="InterPro" id="IPR011707">
    <property type="entry name" value="Cu-oxidase-like_N"/>
</dbReference>
<feature type="signal peptide" evidence="10">
    <location>
        <begin position="1"/>
        <end position="19"/>
    </location>
</feature>
<evidence type="ECO:0000256" key="5">
    <source>
        <dbReference type="ARBA" id="ARBA00038978"/>
    </source>
</evidence>
<dbReference type="EC" id="1.16.3.4" evidence="5"/>
<dbReference type="InterPro" id="IPR011706">
    <property type="entry name" value="Cu-oxidase_C"/>
</dbReference>
<dbReference type="Proteomes" id="UP001230426">
    <property type="component" value="Unassembled WGS sequence"/>
</dbReference>
<evidence type="ECO:0000256" key="9">
    <source>
        <dbReference type="ARBA" id="ARBA00048092"/>
    </source>
</evidence>
<comment type="similarity">
    <text evidence="1">Belongs to the multicopper oxidase family.</text>
</comment>
<feature type="domain" description="Plastocyanin-like" evidence="12">
    <location>
        <begin position="70"/>
        <end position="129"/>
    </location>
</feature>
<comment type="subunit">
    <text evidence="2">Monomer.</text>
</comment>
<dbReference type="PROSITE" id="PS51318">
    <property type="entry name" value="TAT"/>
    <property type="match status" value="1"/>
</dbReference>
<keyword evidence="10" id="KW-0732">Signal</keyword>
<protein>
    <recommendedName>
        <fullName evidence="6">Multicopper oxidase CueO</fullName>
        <ecNumber evidence="5">1.16.3.4</ecNumber>
    </recommendedName>
    <alternativeName>
        <fullName evidence="7">Copper efflux oxidase</fullName>
    </alternativeName>
    <alternativeName>
        <fullName evidence="8">Cuprous oxidase</fullName>
    </alternativeName>
</protein>
<dbReference type="PANTHER" id="PTHR48267:SF1">
    <property type="entry name" value="BILIRUBIN OXIDASE"/>
    <property type="match status" value="1"/>
</dbReference>
<evidence type="ECO:0000256" key="3">
    <source>
        <dbReference type="ARBA" id="ARBA00022723"/>
    </source>
</evidence>
<keyword evidence="14" id="KW-1185">Reference proteome</keyword>
<dbReference type="InterPro" id="IPR008972">
    <property type="entry name" value="Cupredoxin"/>
</dbReference>
<evidence type="ECO:0000256" key="1">
    <source>
        <dbReference type="ARBA" id="ARBA00010609"/>
    </source>
</evidence>
<dbReference type="SUPFAM" id="SSF49503">
    <property type="entry name" value="Cupredoxins"/>
    <property type="match status" value="3"/>
</dbReference>
<evidence type="ECO:0000256" key="2">
    <source>
        <dbReference type="ARBA" id="ARBA00011245"/>
    </source>
</evidence>
<dbReference type="InterPro" id="IPR002355">
    <property type="entry name" value="Cu_oxidase_Cu_BS"/>
</dbReference>
<feature type="chain" id="PRO_5045802588" description="Multicopper oxidase CueO" evidence="10">
    <location>
        <begin position="20"/>
        <end position="508"/>
    </location>
</feature>
<evidence type="ECO:0000259" key="12">
    <source>
        <dbReference type="Pfam" id="PF07732"/>
    </source>
</evidence>
<gene>
    <name evidence="13" type="ORF">J2S55_003059</name>
</gene>
<evidence type="ECO:0000256" key="6">
    <source>
        <dbReference type="ARBA" id="ARBA00041027"/>
    </source>
</evidence>
<dbReference type="InterPro" id="IPR045087">
    <property type="entry name" value="Cu-oxidase_fam"/>
</dbReference>
<name>A0ABT9R3H4_9ACTN</name>
<dbReference type="InterPro" id="IPR006311">
    <property type="entry name" value="TAT_signal"/>
</dbReference>
<evidence type="ECO:0000256" key="10">
    <source>
        <dbReference type="SAM" id="SignalP"/>
    </source>
</evidence>
<keyword evidence="3" id="KW-0479">Metal-binding</keyword>
<feature type="domain" description="Plastocyanin-like" evidence="12">
    <location>
        <begin position="162"/>
        <end position="203"/>
    </location>
</feature>
<evidence type="ECO:0000313" key="13">
    <source>
        <dbReference type="EMBL" id="MDP9863793.1"/>
    </source>
</evidence>
<dbReference type="CDD" id="cd13911">
    <property type="entry name" value="CuRO_3_MCO_like_5"/>
    <property type="match status" value="1"/>
</dbReference>
<dbReference type="Pfam" id="PF07732">
    <property type="entry name" value="Cu-oxidase_3"/>
    <property type="match status" value="2"/>
</dbReference>
<dbReference type="EMBL" id="JAUSRB010000002">
    <property type="protein sequence ID" value="MDP9863793.1"/>
    <property type="molecule type" value="Genomic_DNA"/>
</dbReference>
<feature type="domain" description="Plastocyanin-like" evidence="11">
    <location>
        <begin position="400"/>
        <end position="507"/>
    </location>
</feature>
<reference evidence="13 14" key="1">
    <citation type="submission" date="2023-07" db="EMBL/GenBank/DDBJ databases">
        <title>Sequencing the genomes of 1000 actinobacteria strains.</title>
        <authorList>
            <person name="Klenk H.-P."/>
        </authorList>
    </citation>
    <scope>NUCLEOTIDE SEQUENCE [LARGE SCALE GENOMIC DNA]</scope>
    <source>
        <strain evidence="13 14">DSM 44109</strain>
    </source>
</reference>